<gene>
    <name evidence="2" type="primary">P0022E03.36</name>
</gene>
<dbReference type="Proteomes" id="UP000000763">
    <property type="component" value="Chromosome 7"/>
</dbReference>
<protein>
    <submittedName>
        <fullName evidence="2">Uncharacterized protein</fullName>
    </submittedName>
</protein>
<reference evidence="3" key="2">
    <citation type="journal article" date="2008" name="Nucleic Acids Res.">
        <title>The rice annotation project database (RAP-DB): 2008 update.</title>
        <authorList>
            <consortium name="The rice annotation project (RAP)"/>
        </authorList>
    </citation>
    <scope>GENOME REANNOTATION</scope>
    <source>
        <strain evidence="3">cv. Nipponbare</strain>
    </source>
</reference>
<sequence>MDKLAIASDVPATAPSKANQGTSTNETYLPFLSLTCGPGPTCHPDAIILGPPVARRQSPWETGPTRR</sequence>
<evidence type="ECO:0000256" key="1">
    <source>
        <dbReference type="SAM" id="MobiDB-lite"/>
    </source>
</evidence>
<evidence type="ECO:0000313" key="3">
    <source>
        <dbReference type="Proteomes" id="UP000000763"/>
    </source>
</evidence>
<evidence type="ECO:0000313" key="2">
    <source>
        <dbReference type="EMBL" id="BAC83350.1"/>
    </source>
</evidence>
<name>Q6ZF57_ORYSJ</name>
<proteinExistence type="predicted"/>
<feature type="region of interest" description="Disordered" evidence="1">
    <location>
        <begin position="1"/>
        <end position="24"/>
    </location>
</feature>
<dbReference type="AlphaFoldDB" id="Q6ZF57"/>
<dbReference type="EMBL" id="AP004263">
    <property type="protein sequence ID" value="BAC83350.1"/>
    <property type="molecule type" value="Genomic_DNA"/>
</dbReference>
<accession>Q6ZF57</accession>
<reference evidence="3" key="1">
    <citation type="journal article" date="2005" name="Nature">
        <title>The map-based sequence of the rice genome.</title>
        <authorList>
            <consortium name="International rice genome sequencing project (IRGSP)"/>
            <person name="Matsumoto T."/>
            <person name="Wu J."/>
            <person name="Kanamori H."/>
            <person name="Katayose Y."/>
            <person name="Fujisawa M."/>
            <person name="Namiki N."/>
            <person name="Mizuno H."/>
            <person name="Yamamoto K."/>
            <person name="Antonio B.A."/>
            <person name="Baba T."/>
            <person name="Sakata K."/>
            <person name="Nagamura Y."/>
            <person name="Aoki H."/>
            <person name="Arikawa K."/>
            <person name="Arita K."/>
            <person name="Bito T."/>
            <person name="Chiden Y."/>
            <person name="Fujitsuka N."/>
            <person name="Fukunaka R."/>
            <person name="Hamada M."/>
            <person name="Harada C."/>
            <person name="Hayashi A."/>
            <person name="Hijishita S."/>
            <person name="Honda M."/>
            <person name="Hosokawa S."/>
            <person name="Ichikawa Y."/>
            <person name="Idonuma A."/>
            <person name="Iijima M."/>
            <person name="Ikeda M."/>
            <person name="Ikeno M."/>
            <person name="Ito K."/>
            <person name="Ito S."/>
            <person name="Ito T."/>
            <person name="Ito Y."/>
            <person name="Ito Y."/>
            <person name="Iwabuchi A."/>
            <person name="Kamiya K."/>
            <person name="Karasawa W."/>
            <person name="Kurita K."/>
            <person name="Katagiri S."/>
            <person name="Kikuta A."/>
            <person name="Kobayashi H."/>
            <person name="Kobayashi N."/>
            <person name="Machita K."/>
            <person name="Maehara T."/>
            <person name="Masukawa M."/>
            <person name="Mizubayashi T."/>
            <person name="Mukai Y."/>
            <person name="Nagasaki H."/>
            <person name="Nagata Y."/>
            <person name="Naito S."/>
            <person name="Nakashima M."/>
            <person name="Nakama Y."/>
            <person name="Nakamichi Y."/>
            <person name="Nakamura M."/>
            <person name="Meguro A."/>
            <person name="Negishi M."/>
            <person name="Ohta I."/>
            <person name="Ohta T."/>
            <person name="Okamoto M."/>
            <person name="Ono N."/>
            <person name="Saji S."/>
            <person name="Sakaguchi M."/>
            <person name="Sakai K."/>
            <person name="Shibata M."/>
            <person name="Shimokawa T."/>
            <person name="Song J."/>
            <person name="Takazaki Y."/>
            <person name="Terasawa K."/>
            <person name="Tsugane M."/>
            <person name="Tsuji K."/>
            <person name="Ueda S."/>
            <person name="Waki K."/>
            <person name="Yamagata H."/>
            <person name="Yamamoto M."/>
            <person name="Yamamoto S."/>
            <person name="Yamane H."/>
            <person name="Yoshiki S."/>
            <person name="Yoshihara R."/>
            <person name="Yukawa K."/>
            <person name="Zhong H."/>
            <person name="Yano M."/>
            <person name="Yuan Q."/>
            <person name="Ouyang S."/>
            <person name="Liu J."/>
            <person name="Jones K.M."/>
            <person name="Gansberger K."/>
            <person name="Moffat K."/>
            <person name="Hill J."/>
            <person name="Bera J."/>
            <person name="Fadrosh D."/>
            <person name="Jin S."/>
            <person name="Johri S."/>
            <person name="Kim M."/>
            <person name="Overton L."/>
            <person name="Reardon M."/>
            <person name="Tsitrin T."/>
            <person name="Vuong H."/>
            <person name="Weaver B."/>
            <person name="Ciecko A."/>
            <person name="Tallon L."/>
            <person name="Jackson J."/>
            <person name="Pai G."/>
            <person name="Aken S.V."/>
            <person name="Utterback T."/>
            <person name="Reidmuller S."/>
            <person name="Feldblyum T."/>
            <person name="Hsiao J."/>
            <person name="Zismann V."/>
            <person name="Iobst S."/>
            <person name="de Vazeille A.R."/>
            <person name="Buell C.R."/>
            <person name="Ying K."/>
            <person name="Li Y."/>
            <person name="Lu T."/>
            <person name="Huang Y."/>
            <person name="Zhao Q."/>
            <person name="Feng Q."/>
            <person name="Zhang L."/>
            <person name="Zhu J."/>
            <person name="Weng Q."/>
            <person name="Mu J."/>
            <person name="Lu Y."/>
            <person name="Fan D."/>
            <person name="Liu Y."/>
            <person name="Guan J."/>
            <person name="Zhang Y."/>
            <person name="Yu S."/>
            <person name="Liu X."/>
            <person name="Zhang Y."/>
            <person name="Hong G."/>
            <person name="Han B."/>
            <person name="Choisne N."/>
            <person name="Demange N."/>
            <person name="Orjeda G."/>
            <person name="Samain S."/>
            <person name="Cattolico L."/>
            <person name="Pelletier E."/>
            <person name="Couloux A."/>
            <person name="Segurens B."/>
            <person name="Wincker P."/>
            <person name="D'Hont A."/>
            <person name="Scarpelli C."/>
            <person name="Weissenbach J."/>
            <person name="Salanoubat M."/>
            <person name="Quetier F."/>
            <person name="Yu Y."/>
            <person name="Kim H.R."/>
            <person name="Rambo T."/>
            <person name="Currie J."/>
            <person name="Collura K."/>
            <person name="Luo M."/>
            <person name="Yang T."/>
            <person name="Ammiraju J.S.S."/>
            <person name="Engler F."/>
            <person name="Soderlund C."/>
            <person name="Wing R.A."/>
            <person name="Palmer L.E."/>
            <person name="de la Bastide M."/>
            <person name="Spiegel L."/>
            <person name="Nascimento L."/>
            <person name="Zutavern T."/>
            <person name="O'Shaughnessy A."/>
            <person name="Dike S."/>
            <person name="Dedhia N."/>
            <person name="Preston R."/>
            <person name="Balija V."/>
            <person name="McCombie W.R."/>
            <person name="Chow T."/>
            <person name="Chen H."/>
            <person name="Chung M."/>
            <person name="Chen C."/>
            <person name="Shaw J."/>
            <person name="Wu H."/>
            <person name="Hsiao K."/>
            <person name="Chao Y."/>
            <person name="Chu M."/>
            <person name="Cheng C."/>
            <person name="Hour A."/>
            <person name="Lee P."/>
            <person name="Lin S."/>
            <person name="Lin Y."/>
            <person name="Liou J."/>
            <person name="Liu S."/>
            <person name="Hsing Y."/>
            <person name="Raghuvanshi S."/>
            <person name="Mohanty A."/>
            <person name="Bharti A.K."/>
            <person name="Gaur A."/>
            <person name="Gupta V."/>
            <person name="Kumar D."/>
            <person name="Ravi V."/>
            <person name="Vij S."/>
            <person name="Kapur A."/>
            <person name="Khurana P."/>
            <person name="Khurana P."/>
            <person name="Khurana J.P."/>
            <person name="Tyagi A.K."/>
            <person name="Gaikwad K."/>
            <person name="Singh A."/>
            <person name="Dalal V."/>
            <person name="Srivastava S."/>
            <person name="Dixit A."/>
            <person name="Pal A.K."/>
            <person name="Ghazi I.A."/>
            <person name="Yadav M."/>
            <person name="Pandit A."/>
            <person name="Bhargava A."/>
            <person name="Sureshbabu K."/>
            <person name="Batra K."/>
            <person name="Sharma T.R."/>
            <person name="Mohapatra T."/>
            <person name="Singh N.K."/>
            <person name="Messing J."/>
            <person name="Nelson A.B."/>
            <person name="Fuks G."/>
            <person name="Kavchok S."/>
            <person name="Keizer G."/>
            <person name="Linton E."/>
            <person name="Llaca V."/>
            <person name="Song R."/>
            <person name="Tanyolac B."/>
            <person name="Young S."/>
            <person name="Ho-Il K."/>
            <person name="Hahn J.H."/>
            <person name="Sangsakoo G."/>
            <person name="Vanavichit A."/>
            <person name="de Mattos Luiz.A.T."/>
            <person name="Zimmer P.D."/>
            <person name="Malone G."/>
            <person name="Dellagostin O."/>
            <person name="de Oliveira A.C."/>
            <person name="Bevan M."/>
            <person name="Bancroft I."/>
            <person name="Minx P."/>
            <person name="Cordum H."/>
            <person name="Wilson R."/>
            <person name="Cheng Z."/>
            <person name="Jin W."/>
            <person name="Jiang J."/>
            <person name="Leong S.A."/>
            <person name="Iwama H."/>
            <person name="Gojobori T."/>
            <person name="Itoh T."/>
            <person name="Niimura Y."/>
            <person name="Fujii Y."/>
            <person name="Habara T."/>
            <person name="Sakai H."/>
            <person name="Sato Y."/>
            <person name="Wilson G."/>
            <person name="Kumar K."/>
            <person name="McCouch S."/>
            <person name="Juretic N."/>
            <person name="Hoen D."/>
            <person name="Wright S."/>
            <person name="Bruskiewich R."/>
            <person name="Bureau T."/>
            <person name="Miyao A."/>
            <person name="Hirochika H."/>
            <person name="Nishikawa T."/>
            <person name="Kadowaki K."/>
            <person name="Sugiura M."/>
            <person name="Burr B."/>
            <person name="Sasaki T."/>
        </authorList>
    </citation>
    <scope>NUCLEOTIDE SEQUENCE [LARGE SCALE GENOMIC DNA]</scope>
    <source>
        <strain evidence="3">cv. Nipponbare</strain>
    </source>
</reference>
<organism evidence="2 3">
    <name type="scientific">Oryza sativa subsp. japonica</name>
    <name type="common">Rice</name>
    <dbReference type="NCBI Taxonomy" id="39947"/>
    <lineage>
        <taxon>Eukaryota</taxon>
        <taxon>Viridiplantae</taxon>
        <taxon>Streptophyta</taxon>
        <taxon>Embryophyta</taxon>
        <taxon>Tracheophyta</taxon>
        <taxon>Spermatophyta</taxon>
        <taxon>Magnoliopsida</taxon>
        <taxon>Liliopsida</taxon>
        <taxon>Poales</taxon>
        <taxon>Poaceae</taxon>
        <taxon>BOP clade</taxon>
        <taxon>Oryzoideae</taxon>
        <taxon>Oryzeae</taxon>
        <taxon>Oryzinae</taxon>
        <taxon>Oryza</taxon>
        <taxon>Oryza sativa</taxon>
    </lineage>
</organism>